<dbReference type="EMBL" id="PPHD01070389">
    <property type="protein sequence ID" value="POI21350.1"/>
    <property type="molecule type" value="Genomic_DNA"/>
</dbReference>
<reference evidence="2 3" key="1">
    <citation type="submission" date="2018-01" db="EMBL/GenBank/DDBJ databases">
        <title>Comparison of the Chinese Bamboo Partridge and Red Junglefowl genome sequences highlights the importance of demography in genome evolution.</title>
        <authorList>
            <person name="Tiley G.P."/>
            <person name="Kimball R.T."/>
            <person name="Braun E.L."/>
            <person name="Burleigh J.G."/>
        </authorList>
    </citation>
    <scope>NUCLEOTIDE SEQUENCE [LARGE SCALE GENOMIC DNA]</scope>
    <source>
        <strain evidence="2">RTK389</strain>
        <tissue evidence="2">Blood</tissue>
    </source>
</reference>
<dbReference type="AlphaFoldDB" id="A0A2P4SB70"/>
<dbReference type="GO" id="GO:0007099">
    <property type="term" value="P:centriole replication"/>
    <property type="evidence" value="ECO:0007669"/>
    <property type="project" value="TreeGrafter"/>
</dbReference>
<gene>
    <name evidence="2" type="ORF">CIB84_014904</name>
</gene>
<accession>A0A2P4SB70</accession>
<organism evidence="2 3">
    <name type="scientific">Bambusicola thoracicus</name>
    <name type="common">Chinese bamboo-partridge</name>
    <name type="synonym">Perdix thoracica</name>
    <dbReference type="NCBI Taxonomy" id="9083"/>
    <lineage>
        <taxon>Eukaryota</taxon>
        <taxon>Metazoa</taxon>
        <taxon>Chordata</taxon>
        <taxon>Craniata</taxon>
        <taxon>Vertebrata</taxon>
        <taxon>Euteleostomi</taxon>
        <taxon>Archelosauria</taxon>
        <taxon>Archosauria</taxon>
        <taxon>Dinosauria</taxon>
        <taxon>Saurischia</taxon>
        <taxon>Theropoda</taxon>
        <taxon>Coelurosauria</taxon>
        <taxon>Aves</taxon>
        <taxon>Neognathae</taxon>
        <taxon>Galloanserae</taxon>
        <taxon>Galliformes</taxon>
        <taxon>Phasianidae</taxon>
        <taxon>Perdicinae</taxon>
        <taxon>Bambusicola</taxon>
    </lineage>
</organism>
<evidence type="ECO:0000256" key="1">
    <source>
        <dbReference type="SAM" id="Coils"/>
    </source>
</evidence>
<comment type="caution">
    <text evidence="2">The sequence shown here is derived from an EMBL/GenBank/DDBJ whole genome shotgun (WGS) entry which is preliminary data.</text>
</comment>
<dbReference type="InterPro" id="IPR051235">
    <property type="entry name" value="CEP152/SHC-Transforming"/>
</dbReference>
<feature type="coiled-coil region" evidence="1">
    <location>
        <begin position="154"/>
        <end position="282"/>
    </location>
</feature>
<dbReference type="PANTHER" id="PTHR10337">
    <property type="entry name" value="SHC TRANSFORMING PROTEIN"/>
    <property type="match status" value="1"/>
</dbReference>
<feature type="non-terminal residue" evidence="2">
    <location>
        <position position="1"/>
    </location>
</feature>
<proteinExistence type="predicted"/>
<feature type="coiled-coil region" evidence="1">
    <location>
        <begin position="45"/>
        <end position="130"/>
    </location>
</feature>
<keyword evidence="1" id="KW-0175">Coiled coil</keyword>
<dbReference type="PANTHER" id="PTHR10337:SF6">
    <property type="entry name" value="CENTROSOMAL PROTEIN OF 152 KDA"/>
    <property type="match status" value="1"/>
</dbReference>
<dbReference type="OrthoDB" id="10064205at2759"/>
<sequence length="435" mass="51000">KKEDIIAKIEREWQNRLEEIKKPIFECKDCSSQTDRVTCVSDASTEELARIVEDQKLQIQKALKEKKASEEALKELEIELESKYRKRLASQVEAALTQAHARSLQELTELKEYKVNLETEQEKQEREQTETAAKLLALAFSSDELKWKNERECMEQSGSLIRELEEKVVSLKKELELKEEEIPVTIKAAVAKARAQWNKEKQEEIAQIQEQNERDYRSFLDDHRNKIKEVLGTTKEDLAKQVKDLSAQKEAEMKMLLDQKQREWEAQETKRLQDEINRYEERTLVELECLLREVHEELVKSTCSLRSWEERDSDAPVGLNHQHKDKLKACLQKAYKRTVHTILEKHEQEWKEKNEELLNNANKEVCSCMQGGDGEIGDMARSPLYNTGQQAETQRRLRRRHKNGTDGGIEFVFNLTELYVIQLDLIVTLNFRRFG</sequence>
<evidence type="ECO:0000313" key="3">
    <source>
        <dbReference type="Proteomes" id="UP000237246"/>
    </source>
</evidence>
<dbReference type="GO" id="GO:0005813">
    <property type="term" value="C:centrosome"/>
    <property type="evidence" value="ECO:0007669"/>
    <property type="project" value="TreeGrafter"/>
</dbReference>
<evidence type="ECO:0000313" key="2">
    <source>
        <dbReference type="EMBL" id="POI21350.1"/>
    </source>
</evidence>
<name>A0A2P4SB70_BAMTH</name>
<keyword evidence="3" id="KW-1185">Reference proteome</keyword>
<protein>
    <submittedName>
        <fullName evidence="2">Uncharacterized protein</fullName>
    </submittedName>
</protein>
<dbReference type="Proteomes" id="UP000237246">
    <property type="component" value="Unassembled WGS sequence"/>
</dbReference>